<dbReference type="InterPro" id="IPR004087">
    <property type="entry name" value="KH_dom"/>
</dbReference>
<keyword evidence="4 6" id="KW-0862">Zinc</keyword>
<dbReference type="GO" id="GO:0008270">
    <property type="term" value="F:zinc ion binding"/>
    <property type="evidence" value="ECO:0007669"/>
    <property type="project" value="UniProtKB-KW"/>
</dbReference>
<evidence type="ECO:0000256" key="4">
    <source>
        <dbReference type="ARBA" id="ARBA00022833"/>
    </source>
</evidence>
<dbReference type="InterPro" id="IPR036855">
    <property type="entry name" value="Znf_CCCH_sf"/>
</dbReference>
<dbReference type="InterPro" id="IPR000571">
    <property type="entry name" value="Znf_CCCH"/>
</dbReference>
<feature type="domain" description="C3H1-type" evidence="8">
    <location>
        <begin position="34"/>
        <end position="62"/>
    </location>
</feature>
<name>A9NU06_PICSI</name>
<dbReference type="AlphaFoldDB" id="A9NU06"/>
<feature type="region of interest" description="Disordered" evidence="7">
    <location>
        <begin position="1"/>
        <end position="29"/>
    </location>
</feature>
<evidence type="ECO:0000256" key="1">
    <source>
        <dbReference type="ARBA" id="ARBA00022723"/>
    </source>
</evidence>
<feature type="zinc finger region" description="C3H1-type" evidence="6">
    <location>
        <begin position="265"/>
        <end position="292"/>
    </location>
</feature>
<accession>A9NU06</accession>
<feature type="compositionally biased region" description="Polar residues" evidence="7">
    <location>
        <begin position="11"/>
        <end position="29"/>
    </location>
</feature>
<reference evidence="9" key="1">
    <citation type="journal article" date="2008" name="BMC Genomics">
        <title>A conifer genomics resource of 200,000 spruce (Picea spp.) ESTs and 6,464 high-quality, sequence-finished full-length cDNAs for Sitka spruce (Picea sitchensis).</title>
        <authorList>
            <person name="Ralph S.G."/>
            <person name="Chun H.J."/>
            <person name="Kolosova N."/>
            <person name="Cooper D."/>
            <person name="Oddy C."/>
            <person name="Ritland C.E."/>
            <person name="Kirkpatrick R."/>
            <person name="Moore R."/>
            <person name="Barber S."/>
            <person name="Holt R.A."/>
            <person name="Jones S.J."/>
            <person name="Marra M.A."/>
            <person name="Douglas C.J."/>
            <person name="Ritland K."/>
            <person name="Bohlmann J."/>
        </authorList>
    </citation>
    <scope>NUCLEOTIDE SEQUENCE</scope>
    <source>
        <tissue evidence="9">Bark</tissue>
    </source>
</reference>
<dbReference type="Gene3D" id="4.10.1000.10">
    <property type="entry name" value="Zinc finger, CCCH-type"/>
    <property type="match status" value="2"/>
</dbReference>
<keyword evidence="2" id="KW-0677">Repeat</keyword>
<feature type="zinc finger region" description="C3H1-type" evidence="6">
    <location>
        <begin position="103"/>
        <end position="131"/>
    </location>
</feature>
<dbReference type="PANTHER" id="PTHR12547">
    <property type="entry name" value="CCCH ZINC FINGER/TIS11-RELATED"/>
    <property type="match status" value="1"/>
</dbReference>
<dbReference type="EMBL" id="EF084807">
    <property type="protein sequence ID" value="ABK24117.1"/>
    <property type="molecule type" value="mRNA"/>
</dbReference>
<dbReference type="GO" id="GO:0051252">
    <property type="term" value="P:regulation of RNA metabolic process"/>
    <property type="evidence" value="ECO:0007669"/>
    <property type="project" value="UniProtKB-ARBA"/>
</dbReference>
<feature type="domain" description="C3H1-type" evidence="8">
    <location>
        <begin position="103"/>
        <end position="131"/>
    </location>
</feature>
<dbReference type="FunFam" id="4.10.1000.10:FF:000003">
    <property type="entry name" value="Zinc finger CCCH domain-containing protein"/>
    <property type="match status" value="2"/>
</dbReference>
<protein>
    <recommendedName>
        <fullName evidence="8">C3H1-type domain-containing protein</fullName>
    </recommendedName>
</protein>
<evidence type="ECO:0000256" key="5">
    <source>
        <dbReference type="PROSITE-ProRule" id="PRU00117"/>
    </source>
</evidence>
<dbReference type="SUPFAM" id="SSF54791">
    <property type="entry name" value="Eukaryotic type KH-domain (KH-domain type I)"/>
    <property type="match status" value="1"/>
</dbReference>
<dbReference type="Pfam" id="PF14608">
    <property type="entry name" value="zf-CCCH_2"/>
    <property type="match status" value="1"/>
</dbReference>
<dbReference type="GO" id="GO:0003729">
    <property type="term" value="F:mRNA binding"/>
    <property type="evidence" value="ECO:0007669"/>
    <property type="project" value="InterPro"/>
</dbReference>
<evidence type="ECO:0000256" key="6">
    <source>
        <dbReference type="PROSITE-ProRule" id="PRU00723"/>
    </source>
</evidence>
<keyword evidence="5" id="KW-0694">RNA-binding</keyword>
<evidence type="ECO:0000256" key="7">
    <source>
        <dbReference type="SAM" id="MobiDB-lite"/>
    </source>
</evidence>
<dbReference type="GO" id="GO:0010468">
    <property type="term" value="P:regulation of gene expression"/>
    <property type="evidence" value="ECO:0007669"/>
    <property type="project" value="UniProtKB-ARBA"/>
</dbReference>
<dbReference type="SMART" id="SM00322">
    <property type="entry name" value="KH"/>
    <property type="match status" value="1"/>
</dbReference>
<evidence type="ECO:0000313" key="9">
    <source>
        <dbReference type="EMBL" id="ABK24117.1"/>
    </source>
</evidence>
<dbReference type="SUPFAM" id="SSF90229">
    <property type="entry name" value="CCCH zinc finger"/>
    <property type="match status" value="3"/>
</dbReference>
<dbReference type="Gene3D" id="3.30.1370.10">
    <property type="entry name" value="K Homology domain, type 1"/>
    <property type="match status" value="1"/>
</dbReference>
<dbReference type="PROSITE" id="PS50084">
    <property type="entry name" value="KH_TYPE_1"/>
    <property type="match status" value="1"/>
</dbReference>
<evidence type="ECO:0000256" key="3">
    <source>
        <dbReference type="ARBA" id="ARBA00022771"/>
    </source>
</evidence>
<dbReference type="PROSITE" id="PS50103">
    <property type="entry name" value="ZF_C3H1"/>
    <property type="match status" value="3"/>
</dbReference>
<keyword evidence="3 6" id="KW-0863">Zinc-finger</keyword>
<dbReference type="SMART" id="SM00356">
    <property type="entry name" value="ZnF_C3H1"/>
    <property type="match status" value="3"/>
</dbReference>
<proteinExistence type="evidence at transcript level"/>
<feature type="domain" description="C3H1-type" evidence="8">
    <location>
        <begin position="265"/>
        <end position="292"/>
    </location>
</feature>
<sequence>MDPRKKPKTQLHPNDNGDANPNSTEKESISTALGSKSKACIKFFSTSGCPFGEGCHYLHYVPGGVNAIPPIPTLGNTFGAASRKAIGFTPSVPPLDKPDPGLGFKTRLCNRYGTNEGCQFGDKCHFAHGEKELRKGNVLAKDLDRERIAGPYSSMAASGVDSGHSLYRDPPPGTAAAANFGASSTAKISIDASLASCIIGKGGVNTKQIFRITGTKMFIKENESNPNLKNIELEGSFDQIKQATAMVRELIMHNEIQSAKPYVQNRKTKLCENYAKGTCTFGDRCNFAHGANELREQSAGS</sequence>
<dbReference type="Pfam" id="PF00013">
    <property type="entry name" value="KH_1"/>
    <property type="match status" value="1"/>
</dbReference>
<organism evidence="9">
    <name type="scientific">Picea sitchensis</name>
    <name type="common">Sitka spruce</name>
    <name type="synonym">Pinus sitchensis</name>
    <dbReference type="NCBI Taxonomy" id="3332"/>
    <lineage>
        <taxon>Eukaryota</taxon>
        <taxon>Viridiplantae</taxon>
        <taxon>Streptophyta</taxon>
        <taxon>Embryophyta</taxon>
        <taxon>Tracheophyta</taxon>
        <taxon>Spermatophyta</taxon>
        <taxon>Pinopsida</taxon>
        <taxon>Pinidae</taxon>
        <taxon>Conifers I</taxon>
        <taxon>Pinales</taxon>
        <taxon>Pinaceae</taxon>
        <taxon>Picea</taxon>
    </lineage>
</organism>
<evidence type="ECO:0000259" key="8">
    <source>
        <dbReference type="PROSITE" id="PS50103"/>
    </source>
</evidence>
<dbReference type="InterPro" id="IPR036612">
    <property type="entry name" value="KH_dom_type_1_sf"/>
</dbReference>
<evidence type="ECO:0000256" key="2">
    <source>
        <dbReference type="ARBA" id="ARBA00022737"/>
    </source>
</evidence>
<dbReference type="Pfam" id="PF00642">
    <property type="entry name" value="zf-CCCH"/>
    <property type="match status" value="2"/>
</dbReference>
<dbReference type="InterPro" id="IPR004088">
    <property type="entry name" value="KH_dom_type_1"/>
</dbReference>
<feature type="zinc finger region" description="C3H1-type" evidence="6">
    <location>
        <begin position="34"/>
        <end position="62"/>
    </location>
</feature>
<dbReference type="InterPro" id="IPR045877">
    <property type="entry name" value="ZFP36-like"/>
</dbReference>
<keyword evidence="1 6" id="KW-0479">Metal-binding</keyword>
<dbReference type="PANTHER" id="PTHR12547:SF184">
    <property type="entry name" value="CCCH-TYPE ZN-FINGER PROTEIN"/>
    <property type="match status" value="1"/>
</dbReference>